<dbReference type="SUPFAM" id="SSF51445">
    <property type="entry name" value="(Trans)glycosidases"/>
    <property type="match status" value="1"/>
</dbReference>
<protein>
    <recommendedName>
        <fullName evidence="3">alpha-L-fucosidase</fullName>
        <ecNumber evidence="3">3.2.1.51</ecNumber>
    </recommendedName>
</protein>
<dbReference type="RefSeq" id="WP_377772733.1">
    <property type="nucleotide sequence ID" value="NZ_JBHUHO010000030.1"/>
</dbReference>
<evidence type="ECO:0000313" key="9">
    <source>
        <dbReference type="EMBL" id="MFD2116506.1"/>
    </source>
</evidence>
<comment type="function">
    <text evidence="1">Alpha-L-fucosidase is responsible for hydrolyzing the alpha-1,6-linked fucose joined to the reducing-end N-acetylglucosamine of the carbohydrate moieties of glycoproteins.</text>
</comment>
<dbReference type="InterPro" id="IPR031919">
    <property type="entry name" value="Fucosidase_C"/>
</dbReference>
<dbReference type="Gene3D" id="2.60.40.1180">
    <property type="entry name" value="Golgi alpha-mannosidase II"/>
    <property type="match status" value="1"/>
</dbReference>
<dbReference type="Pfam" id="PF16757">
    <property type="entry name" value="Fucosidase_C"/>
    <property type="match status" value="1"/>
</dbReference>
<dbReference type="Gene3D" id="3.20.20.80">
    <property type="entry name" value="Glycosidases"/>
    <property type="match status" value="1"/>
</dbReference>
<sequence>MKKDRIEQFQTTIDQGPYSASWDSLENYTIPEWFKDAKFGIFIHWGVYSVPAFGSEWYPRNMYIEGHKVYEHHRQTYGDHAEFGYKDFIPMFKAERFDPAQWAQLFQKSGAKYVVPVAEHHDGFQMYDSALSKWNSVQMGPNRDIVGELSEAIREVGLKFGVSSHRAENWFFYDGGRQFTSDVQSGKWDELYGPAQPAAPFWHDLLTGPPSEAFLQNWLARTAELTSKYSPDLVWFDWWIEHLSFKPYLKQFWAYYYNLAAQQQKEVVINYKYEAAPLQTAVLDIERGQLAGTRQLAWQTDTSIAKNSWSYTENNDFKTTEEIVQALIDIVSKNGNLLLNIGPKADGTIAKEEEQVLLEIGKWLDIHGEAIFESRPWIIYGEGPNNPQAGSFTDTAHAGFTSEDVRYTVRDNYLYASVMKWPANGQVRLPLRIVHGSQRNVSIMPAIEQVELLGHTGELEWKASEVDGLIVTASNTNDTLNALPRVLKLKIK</sequence>
<evidence type="ECO:0000256" key="1">
    <source>
        <dbReference type="ARBA" id="ARBA00004071"/>
    </source>
</evidence>
<comment type="similarity">
    <text evidence="2">Belongs to the glycosyl hydrolase 29 family.</text>
</comment>
<feature type="domain" description="Alpha-L-fucosidase C-terminal" evidence="8">
    <location>
        <begin position="401"/>
        <end position="481"/>
    </location>
</feature>
<dbReference type="PRINTS" id="PR00741">
    <property type="entry name" value="GLHYDRLASE29"/>
</dbReference>
<reference evidence="10" key="1">
    <citation type="journal article" date="2019" name="Int. J. Syst. Evol. Microbiol.">
        <title>The Global Catalogue of Microorganisms (GCM) 10K type strain sequencing project: providing services to taxonomists for standard genome sequencing and annotation.</title>
        <authorList>
            <consortium name="The Broad Institute Genomics Platform"/>
            <consortium name="The Broad Institute Genome Sequencing Center for Infectious Disease"/>
            <person name="Wu L."/>
            <person name="Ma J."/>
        </authorList>
    </citation>
    <scope>NUCLEOTIDE SEQUENCE [LARGE SCALE GENOMIC DNA]</scope>
    <source>
        <strain evidence="10">GH52</strain>
    </source>
</reference>
<dbReference type="InterPro" id="IPR057739">
    <property type="entry name" value="Glyco_hydro_29_N"/>
</dbReference>
<accession>A0ABW4YL95</accession>
<evidence type="ECO:0000313" key="10">
    <source>
        <dbReference type="Proteomes" id="UP001597362"/>
    </source>
</evidence>
<dbReference type="InterPro" id="IPR000933">
    <property type="entry name" value="Glyco_hydro_29"/>
</dbReference>
<dbReference type="PANTHER" id="PTHR10030:SF37">
    <property type="entry name" value="ALPHA-L-FUCOSIDASE-RELATED"/>
    <property type="match status" value="1"/>
</dbReference>
<dbReference type="SMART" id="SM00812">
    <property type="entry name" value="Alpha_L_fucos"/>
    <property type="match status" value="1"/>
</dbReference>
<dbReference type="PANTHER" id="PTHR10030">
    <property type="entry name" value="ALPHA-L-FUCOSIDASE"/>
    <property type="match status" value="1"/>
</dbReference>
<evidence type="ECO:0000256" key="4">
    <source>
        <dbReference type="ARBA" id="ARBA00022729"/>
    </source>
</evidence>
<keyword evidence="10" id="KW-1185">Reference proteome</keyword>
<evidence type="ECO:0000259" key="8">
    <source>
        <dbReference type="Pfam" id="PF16757"/>
    </source>
</evidence>
<dbReference type="EMBL" id="JBHUHO010000030">
    <property type="protein sequence ID" value="MFD2116506.1"/>
    <property type="molecule type" value="Genomic_DNA"/>
</dbReference>
<dbReference type="InterPro" id="IPR016286">
    <property type="entry name" value="FUC_metazoa-typ"/>
</dbReference>
<keyword evidence="6" id="KW-0326">Glycosidase</keyword>
<feature type="domain" description="Glycoside hydrolase family 29 N-terminal" evidence="7">
    <location>
        <begin position="10"/>
        <end position="369"/>
    </location>
</feature>
<organism evidence="9 10">
    <name type="scientific">Paenibacillus yanchengensis</name>
    <dbReference type="NCBI Taxonomy" id="2035833"/>
    <lineage>
        <taxon>Bacteria</taxon>
        <taxon>Bacillati</taxon>
        <taxon>Bacillota</taxon>
        <taxon>Bacilli</taxon>
        <taxon>Bacillales</taxon>
        <taxon>Paenibacillaceae</taxon>
        <taxon>Paenibacillus</taxon>
    </lineage>
</organism>
<dbReference type="InterPro" id="IPR013780">
    <property type="entry name" value="Glyco_hydro_b"/>
</dbReference>
<dbReference type="EC" id="3.2.1.51" evidence="3"/>
<keyword evidence="4" id="KW-0732">Signal</keyword>
<keyword evidence="5" id="KW-0378">Hydrolase</keyword>
<proteinExistence type="inferred from homology"/>
<evidence type="ECO:0000256" key="2">
    <source>
        <dbReference type="ARBA" id="ARBA00007951"/>
    </source>
</evidence>
<name>A0ABW4YL95_9BACL</name>
<dbReference type="InterPro" id="IPR017853">
    <property type="entry name" value="GH"/>
</dbReference>
<dbReference type="PIRSF" id="PIRSF001092">
    <property type="entry name" value="Alpha-L-fucosidase"/>
    <property type="match status" value="1"/>
</dbReference>
<evidence type="ECO:0000259" key="7">
    <source>
        <dbReference type="Pfam" id="PF01120"/>
    </source>
</evidence>
<gene>
    <name evidence="9" type="ORF">ACFSJH_12310</name>
</gene>
<evidence type="ECO:0000256" key="3">
    <source>
        <dbReference type="ARBA" id="ARBA00012662"/>
    </source>
</evidence>
<evidence type="ECO:0000256" key="5">
    <source>
        <dbReference type="ARBA" id="ARBA00022801"/>
    </source>
</evidence>
<comment type="caution">
    <text evidence="9">The sequence shown here is derived from an EMBL/GenBank/DDBJ whole genome shotgun (WGS) entry which is preliminary data.</text>
</comment>
<dbReference type="Proteomes" id="UP001597362">
    <property type="component" value="Unassembled WGS sequence"/>
</dbReference>
<dbReference type="Pfam" id="PF01120">
    <property type="entry name" value="Alpha_L_fucos"/>
    <property type="match status" value="1"/>
</dbReference>
<evidence type="ECO:0000256" key="6">
    <source>
        <dbReference type="ARBA" id="ARBA00023295"/>
    </source>
</evidence>